<comment type="similarity">
    <text evidence="1">Belongs to the carnitine/choline acetyltransferase family.</text>
</comment>
<dbReference type="Pfam" id="PF00755">
    <property type="entry name" value="Carn_acyltransf"/>
    <property type="match status" value="1"/>
</dbReference>
<evidence type="ECO:0000256" key="3">
    <source>
        <dbReference type="ARBA" id="ARBA00023315"/>
    </source>
</evidence>
<accession>A0ABR1DTA7</accession>
<reference evidence="5 6" key="1">
    <citation type="submission" date="2023-08" db="EMBL/GenBank/DDBJ databases">
        <title>A Necator americanus chromosomal reference genome.</title>
        <authorList>
            <person name="Ilik V."/>
            <person name="Petrzelkova K.J."/>
            <person name="Pardy F."/>
            <person name="Fuh T."/>
            <person name="Niatou-Singa F.S."/>
            <person name="Gouil Q."/>
            <person name="Baker L."/>
            <person name="Ritchie M.E."/>
            <person name="Jex A.R."/>
            <person name="Gazzola D."/>
            <person name="Li H."/>
            <person name="Toshio Fujiwara R."/>
            <person name="Zhan B."/>
            <person name="Aroian R.V."/>
            <person name="Pafco B."/>
            <person name="Schwarz E.M."/>
        </authorList>
    </citation>
    <scope>NUCLEOTIDE SEQUENCE [LARGE SCALE GENOMIC DNA]</scope>
    <source>
        <strain evidence="5 6">Aroian</strain>
        <tissue evidence="5">Whole animal</tissue>
    </source>
</reference>
<evidence type="ECO:0000256" key="1">
    <source>
        <dbReference type="ARBA" id="ARBA00005232"/>
    </source>
</evidence>
<keyword evidence="2" id="KW-0808">Transferase</keyword>
<feature type="domain" description="Choline/carnitine acyltransferase" evidence="4">
    <location>
        <begin position="13"/>
        <end position="583"/>
    </location>
</feature>
<evidence type="ECO:0000259" key="4">
    <source>
        <dbReference type="Pfam" id="PF00755"/>
    </source>
</evidence>
<evidence type="ECO:0000313" key="5">
    <source>
        <dbReference type="EMBL" id="KAK6753652.1"/>
    </source>
</evidence>
<comment type="caution">
    <text evidence="5">The sequence shown here is derived from an EMBL/GenBank/DDBJ whole genome shotgun (WGS) entry which is preliminary data.</text>
</comment>
<proteinExistence type="inferred from homology"/>
<dbReference type="PANTHER" id="PTHR22589:SF67">
    <property type="entry name" value="PEROXISOMAL CARNITINE O-OCTANOYLTRANSFERASE"/>
    <property type="match status" value="1"/>
</dbReference>
<dbReference type="Gene3D" id="3.30.559.70">
    <property type="entry name" value="Choline/Carnitine o-acyltransferase, domain 2"/>
    <property type="match status" value="1"/>
</dbReference>
<organism evidence="5 6">
    <name type="scientific">Necator americanus</name>
    <name type="common">Human hookworm</name>
    <dbReference type="NCBI Taxonomy" id="51031"/>
    <lineage>
        <taxon>Eukaryota</taxon>
        <taxon>Metazoa</taxon>
        <taxon>Ecdysozoa</taxon>
        <taxon>Nematoda</taxon>
        <taxon>Chromadorea</taxon>
        <taxon>Rhabditida</taxon>
        <taxon>Rhabditina</taxon>
        <taxon>Rhabditomorpha</taxon>
        <taxon>Strongyloidea</taxon>
        <taxon>Ancylostomatidae</taxon>
        <taxon>Bunostominae</taxon>
        <taxon>Necator</taxon>
    </lineage>
</organism>
<evidence type="ECO:0000313" key="6">
    <source>
        <dbReference type="Proteomes" id="UP001303046"/>
    </source>
</evidence>
<dbReference type="EMBL" id="JAVFWL010000005">
    <property type="protein sequence ID" value="KAK6753652.1"/>
    <property type="molecule type" value="Genomic_DNA"/>
</dbReference>
<dbReference type="PROSITE" id="PS00439">
    <property type="entry name" value="ACYLTRANSF_C_1"/>
    <property type="match status" value="1"/>
</dbReference>
<dbReference type="SUPFAM" id="SSF52777">
    <property type="entry name" value="CoA-dependent acyltransferases"/>
    <property type="match status" value="2"/>
</dbReference>
<dbReference type="InterPro" id="IPR039551">
    <property type="entry name" value="Cho/carn_acyl_trans"/>
</dbReference>
<sequence>MATFSKQDELPSLPVPNLNETLDKYLRSATVLLDEKQKQRTSEAVESFRKSTLAKQLQDALVNRSKEKRNWLEDWWYDAYNEVREPLIPYLSLASSNSMWTPLEGSQICRAADDIYYLMQFWERIRKDTLPVTKSRGVTWDMYQYHCLFNSCRVPEIPKDRIYRYFKTESEGDCPSHITVLCRGKIWRVEMLKEGQLKTPDELHRTLSYIDEHSTNDPRSVATLTTHNRDTWAKMRASLISNSPKNKYNIKSIEESCFCLTLTDNVYETTSKHLHASLMGESRMQWADKCMNVIACKDGRILLQADHSNVDAIVVMLAADDATSRTRKTVWKPQDIPFEVPELLNFDLSSNDIASIVDAEKNFCKLGKTIRVKSVIFEKYGNNLVKQSKLYTDTVVQIALQLAFLKTHGSFAPIYETASTRKFYHGRTETVRGCTHEMVAFGCSVIEGKSIDEKRQLFLAAYEAHNKLMEDCMNGRGFDRHLYGLRKVLETFRSGCSPKIELPEMFTDEGWKISGGDGNFLLSTSFIGYMTENDEIGGYGYVSAMRPDGYGTFYRIGKNRIQFTITDWQPSKSNLDAYGENIEWSLLQLSQLFDNRSKL</sequence>
<keyword evidence="6" id="KW-1185">Reference proteome</keyword>
<dbReference type="Proteomes" id="UP001303046">
    <property type="component" value="Unassembled WGS sequence"/>
</dbReference>
<dbReference type="InterPro" id="IPR042231">
    <property type="entry name" value="Cho/carn_acyl_trans_2"/>
</dbReference>
<dbReference type="Gene3D" id="3.30.559.10">
    <property type="entry name" value="Chloramphenicol acetyltransferase-like domain"/>
    <property type="match status" value="1"/>
</dbReference>
<dbReference type="InterPro" id="IPR023213">
    <property type="entry name" value="CAT-like_dom_sf"/>
</dbReference>
<keyword evidence="3" id="KW-0012">Acyltransferase</keyword>
<evidence type="ECO:0000256" key="2">
    <source>
        <dbReference type="ARBA" id="ARBA00022679"/>
    </source>
</evidence>
<name>A0ABR1DTA7_NECAM</name>
<dbReference type="InterPro" id="IPR000542">
    <property type="entry name" value="Carn_acyl_trans"/>
</dbReference>
<protein>
    <recommendedName>
        <fullName evidence="4">Choline/carnitine acyltransferase domain-containing protein</fullName>
    </recommendedName>
</protein>
<dbReference type="PANTHER" id="PTHR22589">
    <property type="entry name" value="CARNITINE O-ACYLTRANSFERASE"/>
    <property type="match status" value="1"/>
</dbReference>
<gene>
    <name evidence="5" type="primary">Necator_chrV.g17728</name>
    <name evidence="5" type="ORF">RB195_012938</name>
</gene>